<dbReference type="InterPro" id="IPR007329">
    <property type="entry name" value="FMN-bd"/>
</dbReference>
<dbReference type="PANTHER" id="PTHR36118:SF1">
    <property type="entry name" value="ION-TRANSLOCATING OXIDOREDUCTASE COMPLEX SUBUNIT G"/>
    <property type="match status" value="1"/>
</dbReference>
<dbReference type="GO" id="GO:0010181">
    <property type="term" value="F:FMN binding"/>
    <property type="evidence" value="ECO:0007669"/>
    <property type="project" value="InterPro"/>
</dbReference>
<feature type="domain" description="FMN-binding" evidence="7">
    <location>
        <begin position="101"/>
        <end position="193"/>
    </location>
</feature>
<comment type="subcellular location">
    <subcellularLocation>
        <location evidence="6">Cell inner membrane</location>
        <topology evidence="6">Single-pass membrane protein</topology>
    </subcellularLocation>
</comment>
<dbReference type="EMBL" id="AKKU01000010">
    <property type="protein sequence ID" value="EIW89797.1"/>
    <property type="molecule type" value="Genomic_DNA"/>
</dbReference>
<dbReference type="RefSeq" id="WP_008983747.1">
    <property type="nucleotide sequence ID" value="NZ_AKKU01000010.1"/>
</dbReference>
<keyword evidence="3 6" id="KW-0285">Flavoprotein</keyword>
<dbReference type="PANTHER" id="PTHR36118">
    <property type="entry name" value="ION-TRANSLOCATING OXIDOREDUCTASE COMPLEX SUBUNIT G"/>
    <property type="match status" value="1"/>
</dbReference>
<protein>
    <recommendedName>
        <fullName evidence="6">Ion-translocating oxidoreductase complex subunit G</fullName>
        <ecNumber evidence="6">7.-.-.-</ecNumber>
    </recommendedName>
    <alternativeName>
        <fullName evidence="6">Rnf electron transport complex subunit G</fullName>
    </alternativeName>
</protein>
<dbReference type="InterPro" id="IPR010209">
    <property type="entry name" value="Ion_transpt_RnfG/RsxG"/>
</dbReference>
<sequence length="210" mass="22968">MIRFISKNALILAAVALICVAILGIVNQLSQPRIQQQLLLSRLALLQEVLPERADVKTLLADCVLITDAEALGRPTAQAVYRWRDAGQLQAYVLETTAPDGYSGNIDLLVAISPQGQVLGTRVLNHQETPGLGDKIESRRSDWIFSFSGKDATEVNQARWAVKKDGGDFDQFTGATITPRAIVNAVYRTAQFVQQHPELASLSANCEARQ</sequence>
<dbReference type="GO" id="GO:0009055">
    <property type="term" value="F:electron transfer activity"/>
    <property type="evidence" value="ECO:0007669"/>
    <property type="project" value="InterPro"/>
</dbReference>
<keyword evidence="6" id="KW-0472">Membrane</keyword>
<keyword evidence="6" id="KW-0997">Cell inner membrane</keyword>
<feature type="modified residue" description="FMN phosphoryl threonine" evidence="6">
    <location>
        <position position="176"/>
    </location>
</feature>
<dbReference type="Pfam" id="PF04205">
    <property type="entry name" value="FMN_bind"/>
    <property type="match status" value="1"/>
</dbReference>
<comment type="cofactor">
    <cofactor evidence="6">
        <name>FMN</name>
        <dbReference type="ChEBI" id="CHEBI:58210"/>
    </cofactor>
</comment>
<keyword evidence="9" id="KW-1185">Reference proteome</keyword>
<evidence type="ECO:0000256" key="4">
    <source>
        <dbReference type="ARBA" id="ARBA00022643"/>
    </source>
</evidence>
<keyword evidence="6" id="KW-1133">Transmembrane helix</keyword>
<accession>I9P4A9</accession>
<dbReference type="PATRIC" id="fig|1195246.3.peg.804"/>
<comment type="caution">
    <text evidence="8">The sequence shown here is derived from an EMBL/GenBank/DDBJ whole genome shotgun (WGS) entry which is preliminary data.</text>
</comment>
<keyword evidence="6" id="KW-1278">Translocase</keyword>
<keyword evidence="5 6" id="KW-0249">Electron transport</keyword>
<dbReference type="Proteomes" id="UP000035062">
    <property type="component" value="Unassembled WGS sequence"/>
</dbReference>
<evidence type="ECO:0000256" key="1">
    <source>
        <dbReference type="ARBA" id="ARBA00022448"/>
    </source>
</evidence>
<reference evidence="8 9" key="1">
    <citation type="journal article" date="2012" name="J. Bacteriol.">
        <title>Genome Sequence of Pectin-Degrading Alishewanella agri, Isolated from Landfill Soil.</title>
        <authorList>
            <person name="Kim J."/>
            <person name="Jung J."/>
            <person name="Sung J.S."/>
            <person name="Chun J."/>
            <person name="Park W."/>
        </authorList>
    </citation>
    <scope>NUCLEOTIDE SEQUENCE [LARGE SCALE GENOMIC DNA]</scope>
    <source>
        <strain evidence="8 9">BL06</strain>
    </source>
</reference>
<evidence type="ECO:0000259" key="7">
    <source>
        <dbReference type="SMART" id="SM00900"/>
    </source>
</evidence>
<keyword evidence="1 6" id="KW-0813">Transport</keyword>
<dbReference type="STRING" id="1195246.AGRI_04101"/>
<evidence type="ECO:0000313" key="8">
    <source>
        <dbReference type="EMBL" id="EIW89797.1"/>
    </source>
</evidence>
<comment type="subunit">
    <text evidence="6">The complex is composed of six subunits: RnfA, RnfB, RnfC, RnfD, RnfE and RnfG.</text>
</comment>
<keyword evidence="6" id="KW-0812">Transmembrane</keyword>
<keyword evidence="4 6" id="KW-0288">FMN</keyword>
<evidence type="ECO:0000256" key="3">
    <source>
        <dbReference type="ARBA" id="ARBA00022630"/>
    </source>
</evidence>
<evidence type="ECO:0000256" key="5">
    <source>
        <dbReference type="ARBA" id="ARBA00022982"/>
    </source>
</evidence>
<keyword evidence="6" id="KW-1003">Cell membrane</keyword>
<organism evidence="8 9">
    <name type="scientific">Alishewanella agri BL06</name>
    <dbReference type="NCBI Taxonomy" id="1195246"/>
    <lineage>
        <taxon>Bacteria</taxon>
        <taxon>Pseudomonadati</taxon>
        <taxon>Pseudomonadota</taxon>
        <taxon>Gammaproteobacteria</taxon>
        <taxon>Alteromonadales</taxon>
        <taxon>Alteromonadaceae</taxon>
        <taxon>Alishewanella</taxon>
    </lineage>
</organism>
<dbReference type="NCBIfam" id="TIGR01947">
    <property type="entry name" value="rnfG"/>
    <property type="match status" value="1"/>
</dbReference>
<dbReference type="HAMAP" id="MF_00479">
    <property type="entry name" value="RsxG_RnfG"/>
    <property type="match status" value="1"/>
</dbReference>
<gene>
    <name evidence="6" type="primary">rnfG</name>
    <name evidence="8" type="ORF">AGRI_04101</name>
</gene>
<comment type="similarity">
    <text evidence="6">Belongs to the RnfG family.</text>
</comment>
<comment type="function">
    <text evidence="6">Part of a membrane-bound complex that couples electron transfer with translocation of ions across the membrane.</text>
</comment>
<dbReference type="NCBIfam" id="NF002519">
    <property type="entry name" value="PRK01908.1"/>
    <property type="match status" value="1"/>
</dbReference>
<name>I9P4A9_9ALTE</name>
<proteinExistence type="inferred from homology"/>
<keyword evidence="2 6" id="KW-0597">Phosphoprotein</keyword>
<dbReference type="AlphaFoldDB" id="I9P4A9"/>
<dbReference type="GO" id="GO:0005886">
    <property type="term" value="C:plasma membrane"/>
    <property type="evidence" value="ECO:0007669"/>
    <property type="project" value="UniProtKB-SubCell"/>
</dbReference>
<evidence type="ECO:0000256" key="2">
    <source>
        <dbReference type="ARBA" id="ARBA00022553"/>
    </source>
</evidence>
<dbReference type="EC" id="7.-.-.-" evidence="6"/>
<dbReference type="eggNOG" id="COG4659">
    <property type="taxonomic scope" value="Bacteria"/>
</dbReference>
<dbReference type="SMART" id="SM00900">
    <property type="entry name" value="FMN_bind"/>
    <property type="match status" value="1"/>
</dbReference>
<dbReference type="PIRSF" id="PIRSF006091">
    <property type="entry name" value="E_trnsport_RnfG"/>
    <property type="match status" value="1"/>
</dbReference>
<evidence type="ECO:0000256" key="6">
    <source>
        <dbReference type="HAMAP-Rule" id="MF_00479"/>
    </source>
</evidence>
<evidence type="ECO:0000313" key="9">
    <source>
        <dbReference type="Proteomes" id="UP000035062"/>
    </source>
</evidence>
<dbReference type="GO" id="GO:0022900">
    <property type="term" value="P:electron transport chain"/>
    <property type="evidence" value="ECO:0007669"/>
    <property type="project" value="UniProtKB-UniRule"/>
</dbReference>